<feature type="domain" description="CdiI immunity protein" evidence="1">
    <location>
        <begin position="11"/>
        <end position="101"/>
    </location>
</feature>
<protein>
    <submittedName>
        <fullName evidence="2">Contact-dependent growth inhibition system immunity protein</fullName>
    </submittedName>
</protein>
<dbReference type="EMBL" id="JAUCMM010000001">
    <property type="protein sequence ID" value="MDM7887330.1"/>
    <property type="molecule type" value="Genomic_DNA"/>
</dbReference>
<organism evidence="2 3">
    <name type="scientific">Curtobacterium subtropicum</name>
    <dbReference type="NCBI Taxonomy" id="3055138"/>
    <lineage>
        <taxon>Bacteria</taxon>
        <taxon>Bacillati</taxon>
        <taxon>Actinomycetota</taxon>
        <taxon>Actinomycetes</taxon>
        <taxon>Micrococcales</taxon>
        <taxon>Microbacteriaceae</taxon>
        <taxon>Curtobacterium</taxon>
    </lineage>
</organism>
<gene>
    <name evidence="2" type="ORF">QUG98_02585</name>
</gene>
<proteinExistence type="predicted"/>
<dbReference type="InterPro" id="IPR041129">
    <property type="entry name" value="CdiI_2"/>
</dbReference>
<accession>A0ABT7TCN4</accession>
<evidence type="ECO:0000313" key="3">
    <source>
        <dbReference type="Proteomes" id="UP001235720"/>
    </source>
</evidence>
<evidence type="ECO:0000313" key="2">
    <source>
        <dbReference type="EMBL" id="MDM7887330.1"/>
    </source>
</evidence>
<dbReference type="Proteomes" id="UP001235720">
    <property type="component" value="Unassembled WGS sequence"/>
</dbReference>
<sequence>MTLGDQTELREYPLVRNLLGAIFNQDWREEHDCVEEVYEDLLDGEPRHARLARAAQIEAFVANRSEDEVDDVFRASGTGRRPRSDLGVSSREWLLAVVQRLRAQP</sequence>
<dbReference type="RefSeq" id="WP_289469063.1">
    <property type="nucleotide sequence ID" value="NZ_JAUCMM010000001.1"/>
</dbReference>
<dbReference type="Pfam" id="PF18593">
    <property type="entry name" value="CdiI_2"/>
    <property type="match status" value="1"/>
</dbReference>
<evidence type="ECO:0000259" key="1">
    <source>
        <dbReference type="Pfam" id="PF18593"/>
    </source>
</evidence>
<comment type="caution">
    <text evidence="2">The sequence shown here is derived from an EMBL/GenBank/DDBJ whole genome shotgun (WGS) entry which is preliminary data.</text>
</comment>
<name>A0ABT7TCN4_9MICO</name>
<reference evidence="2 3" key="1">
    <citation type="submission" date="2023-06" db="EMBL/GenBank/DDBJ databases">
        <authorList>
            <person name="Feng G."/>
            <person name="Li J."/>
            <person name="Zhu H."/>
        </authorList>
    </citation>
    <scope>NUCLEOTIDE SEQUENCE [LARGE SCALE GENOMIC DNA]</scope>
    <source>
        <strain evidence="2 3">RHCJP20</strain>
    </source>
</reference>
<keyword evidence="3" id="KW-1185">Reference proteome</keyword>